<dbReference type="RefSeq" id="WP_105050701.1">
    <property type="nucleotide sequence ID" value="NZ_BMYG01000005.1"/>
</dbReference>
<proteinExistence type="predicted"/>
<evidence type="ECO:0000259" key="1">
    <source>
        <dbReference type="Pfam" id="PF09791"/>
    </source>
</evidence>
<comment type="caution">
    <text evidence="2">The sequence shown here is derived from an EMBL/GenBank/DDBJ whole genome shotgun (WGS) entry which is preliminary data.</text>
</comment>
<dbReference type="InterPro" id="IPR019180">
    <property type="entry name" value="Oxidoreductase-like_N"/>
</dbReference>
<organism evidence="2 3">
    <name type="scientific">Psychrosphaera saromensis</name>
    <dbReference type="NCBI Taxonomy" id="716813"/>
    <lineage>
        <taxon>Bacteria</taxon>
        <taxon>Pseudomonadati</taxon>
        <taxon>Pseudomonadota</taxon>
        <taxon>Gammaproteobacteria</taxon>
        <taxon>Alteromonadales</taxon>
        <taxon>Pseudoalteromonadaceae</taxon>
        <taxon>Psychrosphaera</taxon>
    </lineage>
</organism>
<feature type="domain" description="Oxidoreductase-like" evidence="1">
    <location>
        <begin position="3"/>
        <end position="37"/>
    </location>
</feature>
<gene>
    <name evidence="2" type="ORF">BTO11_00290</name>
</gene>
<name>A0A2S7UQK0_9GAMM</name>
<dbReference type="EMBL" id="MSCH01000003">
    <property type="protein sequence ID" value="PQJ52246.1"/>
    <property type="molecule type" value="Genomic_DNA"/>
</dbReference>
<evidence type="ECO:0000313" key="3">
    <source>
        <dbReference type="Proteomes" id="UP000239007"/>
    </source>
</evidence>
<accession>A0A2S7UQK0</accession>
<evidence type="ECO:0000313" key="2">
    <source>
        <dbReference type="EMBL" id="PQJ52246.1"/>
    </source>
</evidence>
<sequence length="52" mass="5932">MEKPDKPAPNECCGGGSCCPCVWDDYFAKLKHWQEYQDLSDPKELQTPADKK</sequence>
<dbReference type="OrthoDB" id="6650029at2"/>
<protein>
    <recommendedName>
        <fullName evidence="1">Oxidoreductase-like domain-containing protein</fullName>
    </recommendedName>
</protein>
<dbReference type="Pfam" id="PF09791">
    <property type="entry name" value="Oxidored-like"/>
    <property type="match status" value="1"/>
</dbReference>
<dbReference type="AlphaFoldDB" id="A0A2S7UQK0"/>
<reference evidence="2 3" key="1">
    <citation type="submission" date="2016-12" db="EMBL/GenBank/DDBJ databases">
        <title>Diversity of luminous bacteria.</title>
        <authorList>
            <person name="Yoshizawa S."/>
            <person name="Kogure K."/>
        </authorList>
    </citation>
    <scope>NUCLEOTIDE SEQUENCE [LARGE SCALE GENOMIC DNA]</scope>
    <source>
        <strain evidence="2 3">SA4-48</strain>
    </source>
</reference>
<dbReference type="Proteomes" id="UP000239007">
    <property type="component" value="Unassembled WGS sequence"/>
</dbReference>
<keyword evidence="3" id="KW-1185">Reference proteome</keyword>